<comment type="subcellular location">
    <subcellularLocation>
        <location evidence="2">Membrane</location>
        <topology evidence="2">Multi-pass membrane protein</topology>
    </subcellularLocation>
</comment>
<dbReference type="Proteomes" id="UP000197361">
    <property type="component" value="Unassembled WGS sequence"/>
</dbReference>
<dbReference type="InterPro" id="IPR038318">
    <property type="entry name" value="KdpD_sf"/>
</dbReference>
<dbReference type="SUPFAM" id="SSF47384">
    <property type="entry name" value="Homodimeric domain of signal transducing histidine kinase"/>
    <property type="match status" value="1"/>
</dbReference>
<proteinExistence type="predicted"/>
<comment type="caution">
    <text evidence="15">The sequence shown here is derived from an EMBL/GenBank/DDBJ whole genome shotgun (WGS) entry which is preliminary data.</text>
</comment>
<dbReference type="SMART" id="SM00388">
    <property type="entry name" value="HisKA"/>
    <property type="match status" value="1"/>
</dbReference>
<dbReference type="InterPro" id="IPR003661">
    <property type="entry name" value="HisK_dim/P_dom"/>
</dbReference>
<evidence type="ECO:0000256" key="1">
    <source>
        <dbReference type="ARBA" id="ARBA00000085"/>
    </source>
</evidence>
<evidence type="ECO:0000256" key="4">
    <source>
        <dbReference type="ARBA" id="ARBA00022553"/>
    </source>
</evidence>
<dbReference type="EMBL" id="NISK01000004">
    <property type="protein sequence ID" value="OWQ94823.1"/>
    <property type="molecule type" value="Genomic_DNA"/>
</dbReference>
<dbReference type="PANTHER" id="PTHR45569:SF1">
    <property type="entry name" value="SENSOR PROTEIN KDPD"/>
    <property type="match status" value="1"/>
</dbReference>
<keyword evidence="11" id="KW-0902">Two-component regulatory system</keyword>
<dbReference type="PRINTS" id="PR00344">
    <property type="entry name" value="BCTRLSENSOR"/>
</dbReference>
<keyword evidence="8 15" id="KW-0418">Kinase</keyword>
<comment type="catalytic activity">
    <reaction evidence="1">
        <text>ATP + protein L-histidine = ADP + protein N-phospho-L-histidine.</text>
        <dbReference type="EC" id="2.7.13.3"/>
    </reaction>
</comment>
<dbReference type="InterPro" id="IPR005467">
    <property type="entry name" value="His_kinase_dom"/>
</dbReference>
<evidence type="ECO:0000256" key="12">
    <source>
        <dbReference type="ARBA" id="ARBA00023136"/>
    </source>
</evidence>
<evidence type="ECO:0000259" key="14">
    <source>
        <dbReference type="PROSITE" id="PS50109"/>
    </source>
</evidence>
<evidence type="ECO:0000256" key="13">
    <source>
        <dbReference type="SAM" id="Phobius"/>
    </source>
</evidence>
<dbReference type="InterPro" id="IPR003594">
    <property type="entry name" value="HATPase_dom"/>
</dbReference>
<keyword evidence="6 13" id="KW-0812">Transmembrane</keyword>
<dbReference type="InterPro" id="IPR052023">
    <property type="entry name" value="Histidine_kinase_KdpD"/>
</dbReference>
<keyword evidence="5" id="KW-0808">Transferase</keyword>
<keyword evidence="4" id="KW-0597">Phosphoprotein</keyword>
<keyword evidence="10 13" id="KW-1133">Transmembrane helix</keyword>
<dbReference type="AlphaFoldDB" id="A0A246JPU0"/>
<evidence type="ECO:0000256" key="7">
    <source>
        <dbReference type="ARBA" id="ARBA00022741"/>
    </source>
</evidence>
<dbReference type="Pfam" id="PF13493">
    <property type="entry name" value="DUF4118"/>
    <property type="match status" value="1"/>
</dbReference>
<keyword evidence="9" id="KW-0067">ATP-binding</keyword>
<dbReference type="InterPro" id="IPR025201">
    <property type="entry name" value="KdpD_TM"/>
</dbReference>
<dbReference type="EC" id="2.7.13.3" evidence="3"/>
<dbReference type="InterPro" id="IPR036890">
    <property type="entry name" value="HATPase_C_sf"/>
</dbReference>
<dbReference type="GO" id="GO:0005886">
    <property type="term" value="C:plasma membrane"/>
    <property type="evidence" value="ECO:0007669"/>
    <property type="project" value="TreeGrafter"/>
</dbReference>
<keyword evidence="12 13" id="KW-0472">Membrane</keyword>
<protein>
    <recommendedName>
        <fullName evidence="3">histidine kinase</fullName>
        <ecNumber evidence="3">2.7.13.3</ecNumber>
    </recommendedName>
</protein>
<feature type="domain" description="Histidine kinase" evidence="14">
    <location>
        <begin position="269"/>
        <end position="473"/>
    </location>
</feature>
<evidence type="ECO:0000256" key="6">
    <source>
        <dbReference type="ARBA" id="ARBA00022692"/>
    </source>
</evidence>
<evidence type="ECO:0000256" key="8">
    <source>
        <dbReference type="ARBA" id="ARBA00022777"/>
    </source>
</evidence>
<evidence type="ECO:0000256" key="3">
    <source>
        <dbReference type="ARBA" id="ARBA00012438"/>
    </source>
</evidence>
<name>A0A246JPU0_9SPHN</name>
<dbReference type="Pfam" id="PF00512">
    <property type="entry name" value="HisKA"/>
    <property type="match status" value="1"/>
</dbReference>
<gene>
    <name evidence="15" type="ORF">CDQ92_17375</name>
</gene>
<dbReference type="Gene3D" id="3.30.565.10">
    <property type="entry name" value="Histidine kinase-like ATPase, C-terminal domain"/>
    <property type="match status" value="1"/>
</dbReference>
<dbReference type="Pfam" id="PF02518">
    <property type="entry name" value="HATPase_c"/>
    <property type="match status" value="1"/>
</dbReference>
<dbReference type="PANTHER" id="PTHR45569">
    <property type="entry name" value="SENSOR PROTEIN KDPD"/>
    <property type="match status" value="1"/>
</dbReference>
<dbReference type="GO" id="GO:0000155">
    <property type="term" value="F:phosphorelay sensor kinase activity"/>
    <property type="evidence" value="ECO:0007669"/>
    <property type="project" value="InterPro"/>
</dbReference>
<feature type="transmembrane region" description="Helical" evidence="13">
    <location>
        <begin position="50"/>
        <end position="69"/>
    </location>
</feature>
<keyword evidence="16" id="KW-1185">Reference proteome</keyword>
<dbReference type="InterPro" id="IPR004358">
    <property type="entry name" value="Sig_transdc_His_kin-like_C"/>
</dbReference>
<evidence type="ECO:0000313" key="15">
    <source>
        <dbReference type="EMBL" id="OWQ94823.1"/>
    </source>
</evidence>
<dbReference type="OrthoDB" id="9806130at2"/>
<organism evidence="15 16">
    <name type="scientific">Sphingopyxis bauzanensis</name>
    <dbReference type="NCBI Taxonomy" id="651663"/>
    <lineage>
        <taxon>Bacteria</taxon>
        <taxon>Pseudomonadati</taxon>
        <taxon>Pseudomonadota</taxon>
        <taxon>Alphaproteobacteria</taxon>
        <taxon>Sphingomonadales</taxon>
        <taxon>Sphingomonadaceae</taxon>
        <taxon>Sphingopyxis</taxon>
    </lineage>
</organism>
<dbReference type="InterPro" id="IPR036097">
    <property type="entry name" value="HisK_dim/P_sf"/>
</dbReference>
<dbReference type="CDD" id="cd00082">
    <property type="entry name" value="HisKA"/>
    <property type="match status" value="1"/>
</dbReference>
<dbReference type="PROSITE" id="PS50109">
    <property type="entry name" value="HIS_KIN"/>
    <property type="match status" value="1"/>
</dbReference>
<dbReference type="Gene3D" id="1.10.287.130">
    <property type="match status" value="1"/>
</dbReference>
<feature type="transmembrane region" description="Helical" evidence="13">
    <location>
        <begin position="81"/>
        <end position="102"/>
    </location>
</feature>
<evidence type="ECO:0000256" key="11">
    <source>
        <dbReference type="ARBA" id="ARBA00023012"/>
    </source>
</evidence>
<evidence type="ECO:0000256" key="5">
    <source>
        <dbReference type="ARBA" id="ARBA00022679"/>
    </source>
</evidence>
<sequence length="477" mass="49878">MRVSFAGYMIALIGVALVALVTHMALAHLGLASAALLFLLPVLAASVRFGTGPALVAAASGALAFNFLLLPPRFTFRIDGFDHVVSVAVFLAVALVTSRLAAELRAREAEANARAAANAEQAEFAALLSGDTPDVLTRALAWITARYGAARLIDRDAMPSEDPALSSLDLSAAGWALQGAEAAGHGSDTMPASDWSFLPFAPGHPGGSGMLAVARPMSGTTRRPEEMTQLQALARLIGQARDRLALADERQSRERLEDRDALRRTLLAAMAHDFRTPLTVLTGEVAALDGDLAAKDCALAQVHRLSAMMDDLVGAARIEGGALDPQIEAVDLVDCIDAACARLASALAAHQVERALPADLPLVAADPVLLTHILVNLIGNAARHARTRIAISATTDKGRISLHIDDDGPGIADDLHQRIFDRFARGAGSDRDGGTGLGLAIVKGFADAMALGVAAHRAPEGGARFTLFLPERQVVTA</sequence>
<evidence type="ECO:0000313" key="16">
    <source>
        <dbReference type="Proteomes" id="UP000197361"/>
    </source>
</evidence>
<accession>A0A246JPU0</accession>
<dbReference type="GO" id="GO:0005524">
    <property type="term" value="F:ATP binding"/>
    <property type="evidence" value="ECO:0007669"/>
    <property type="project" value="UniProtKB-KW"/>
</dbReference>
<evidence type="ECO:0000256" key="2">
    <source>
        <dbReference type="ARBA" id="ARBA00004141"/>
    </source>
</evidence>
<dbReference type="CDD" id="cd00075">
    <property type="entry name" value="HATPase"/>
    <property type="match status" value="1"/>
</dbReference>
<evidence type="ECO:0000256" key="10">
    <source>
        <dbReference type="ARBA" id="ARBA00022989"/>
    </source>
</evidence>
<reference evidence="15 16" key="1">
    <citation type="journal article" date="2010" name="Int. J. Syst. Evol. Microbiol.">
        <title>Sphingopyxis bauzanensis sp. nov., a psychrophilic bacterium isolated from soil.</title>
        <authorList>
            <person name="Zhang D.C."/>
            <person name="Liu H.C."/>
            <person name="Xin Y.H."/>
            <person name="Zhou Y.G."/>
            <person name="Schinner F."/>
            <person name="Margesin R."/>
        </authorList>
    </citation>
    <scope>NUCLEOTIDE SEQUENCE [LARGE SCALE GENOMIC DNA]</scope>
    <source>
        <strain evidence="15 16">DSM 22271</strain>
    </source>
</reference>
<keyword evidence="7" id="KW-0547">Nucleotide-binding</keyword>
<dbReference type="SMART" id="SM00387">
    <property type="entry name" value="HATPase_c"/>
    <property type="match status" value="1"/>
</dbReference>
<dbReference type="SUPFAM" id="SSF55874">
    <property type="entry name" value="ATPase domain of HSP90 chaperone/DNA topoisomerase II/histidine kinase"/>
    <property type="match status" value="1"/>
</dbReference>
<dbReference type="Gene3D" id="1.20.120.620">
    <property type="entry name" value="Backbone structure of the membrane domain of e. Coli histidine kinase receptor kdpd"/>
    <property type="match status" value="1"/>
</dbReference>
<evidence type="ECO:0000256" key="9">
    <source>
        <dbReference type="ARBA" id="ARBA00022840"/>
    </source>
</evidence>